<evidence type="ECO:0000256" key="1">
    <source>
        <dbReference type="ARBA" id="ARBA00005234"/>
    </source>
</evidence>
<dbReference type="PANTHER" id="PTHR46468">
    <property type="entry name" value="SENTRIN-SPECIFIC PROTEASE 8"/>
    <property type="match status" value="1"/>
</dbReference>
<keyword evidence="2" id="KW-0645">Protease</keyword>
<evidence type="ECO:0000313" key="7">
    <source>
        <dbReference type="Proteomes" id="UP000275846"/>
    </source>
</evidence>
<evidence type="ECO:0000256" key="4">
    <source>
        <dbReference type="ARBA" id="ARBA00022807"/>
    </source>
</evidence>
<protein>
    <submittedName>
        <fullName evidence="8">ULP_PROTEASE domain-containing protein</fullName>
    </submittedName>
</protein>
<reference evidence="8" key="1">
    <citation type="submission" date="2016-06" db="UniProtKB">
        <authorList>
            <consortium name="WormBaseParasite"/>
        </authorList>
    </citation>
    <scope>IDENTIFICATION</scope>
</reference>
<accession>A0A183TTF3</accession>
<evidence type="ECO:0000313" key="8">
    <source>
        <dbReference type="WBParaSite" id="SSLN_0002048501-mRNA-1"/>
    </source>
</evidence>
<feature type="domain" description="Ubiquitin-like protease family profile" evidence="5">
    <location>
        <begin position="1"/>
        <end position="135"/>
    </location>
</feature>
<dbReference type="OrthoDB" id="5065855at2759"/>
<dbReference type="Proteomes" id="UP000275846">
    <property type="component" value="Unassembled WGS sequence"/>
</dbReference>
<dbReference type="WBParaSite" id="SSLN_0002048501-mRNA-1">
    <property type="protein sequence ID" value="SSLN_0002048501-mRNA-1"/>
    <property type="gene ID" value="SSLN_0002048501"/>
</dbReference>
<evidence type="ECO:0000313" key="6">
    <source>
        <dbReference type="EMBL" id="VDM06137.1"/>
    </source>
</evidence>
<keyword evidence="3" id="KW-0378">Hydrolase</keyword>
<dbReference type="EMBL" id="UYSU01049103">
    <property type="protein sequence ID" value="VDM06137.1"/>
    <property type="molecule type" value="Genomic_DNA"/>
</dbReference>
<proteinExistence type="inferred from homology"/>
<dbReference type="PANTHER" id="PTHR46468:SF1">
    <property type="entry name" value="SENTRIN-SPECIFIC PROTEASE 8"/>
    <property type="match status" value="1"/>
</dbReference>
<dbReference type="InterPro" id="IPR038765">
    <property type="entry name" value="Papain-like_cys_pep_sf"/>
</dbReference>
<evidence type="ECO:0000256" key="2">
    <source>
        <dbReference type="ARBA" id="ARBA00022670"/>
    </source>
</evidence>
<gene>
    <name evidence="6" type="ORF">SSLN_LOCUS19751</name>
</gene>
<evidence type="ECO:0000256" key="3">
    <source>
        <dbReference type="ARBA" id="ARBA00022801"/>
    </source>
</evidence>
<dbReference type="STRING" id="70667.A0A183TTF3"/>
<dbReference type="GO" id="GO:0019784">
    <property type="term" value="F:deNEDDylase activity"/>
    <property type="evidence" value="ECO:0007669"/>
    <property type="project" value="InterPro"/>
</dbReference>
<reference evidence="6 7" key="2">
    <citation type="submission" date="2018-11" db="EMBL/GenBank/DDBJ databases">
        <authorList>
            <consortium name="Pathogen Informatics"/>
        </authorList>
    </citation>
    <scope>NUCLEOTIDE SEQUENCE [LARGE SCALE GENOMIC DNA]</scope>
    <source>
        <strain evidence="6 7">NST_G2</strain>
    </source>
</reference>
<dbReference type="GO" id="GO:0006508">
    <property type="term" value="P:proteolysis"/>
    <property type="evidence" value="ECO:0007669"/>
    <property type="project" value="UniProtKB-KW"/>
</dbReference>
<dbReference type="InterPro" id="IPR003653">
    <property type="entry name" value="Peptidase_C48_C"/>
</dbReference>
<comment type="similarity">
    <text evidence="1">Belongs to the peptidase C48 family.</text>
</comment>
<name>A0A183TTF3_SCHSO</name>
<dbReference type="GO" id="GO:0008234">
    <property type="term" value="F:cysteine-type peptidase activity"/>
    <property type="evidence" value="ECO:0007669"/>
    <property type="project" value="UniProtKB-KW"/>
</dbReference>
<dbReference type="PROSITE" id="PS50600">
    <property type="entry name" value="ULP_PROTEASE"/>
    <property type="match status" value="1"/>
</dbReference>
<organism evidence="8">
    <name type="scientific">Schistocephalus solidus</name>
    <name type="common">Tapeworm</name>
    <dbReference type="NCBI Taxonomy" id="70667"/>
    <lineage>
        <taxon>Eukaryota</taxon>
        <taxon>Metazoa</taxon>
        <taxon>Spiralia</taxon>
        <taxon>Lophotrochozoa</taxon>
        <taxon>Platyhelminthes</taxon>
        <taxon>Cestoda</taxon>
        <taxon>Eucestoda</taxon>
        <taxon>Diphyllobothriidea</taxon>
        <taxon>Diphyllobothriidae</taxon>
        <taxon>Schistocephalus</taxon>
    </lineage>
</organism>
<keyword evidence="4" id="KW-0788">Thiol protease</keyword>
<evidence type="ECO:0000259" key="5">
    <source>
        <dbReference type="PROSITE" id="PS50600"/>
    </source>
</evidence>
<dbReference type="GO" id="GO:0000338">
    <property type="term" value="P:protein deneddylation"/>
    <property type="evidence" value="ECO:0007669"/>
    <property type="project" value="TreeGrafter"/>
</dbReference>
<dbReference type="AlphaFoldDB" id="A0A183TTF3"/>
<dbReference type="Gene3D" id="3.40.395.10">
    <property type="entry name" value="Adenoviral Proteinase, Chain A"/>
    <property type="match status" value="1"/>
</dbReference>
<keyword evidence="7" id="KW-1185">Reference proteome</keyword>
<sequence>MRISYVVDRIDDNVIQFACEVIENNVGAVQSGILIMHPSAVHLSRSFPEAVFEPLNLREKEWIFCPVNDSMPLRGGGTHWALLVISKKFERSFFLDSLTPTNFNVRRQTSTSLEAASQNNSSDCGVYTILYTAVICQFILRDDFTWIDSGLTSQSIDNMARNAREFIHTQLNCYFANRN</sequence>
<dbReference type="InterPro" id="IPR044613">
    <property type="entry name" value="Nep1/2-like"/>
</dbReference>
<dbReference type="SUPFAM" id="SSF54001">
    <property type="entry name" value="Cysteine proteinases"/>
    <property type="match status" value="1"/>
</dbReference>